<evidence type="ECO:0000256" key="5">
    <source>
        <dbReference type="ARBA" id="ARBA00022475"/>
    </source>
</evidence>
<feature type="domain" description="SRP54-type proteins GTP-binding" evidence="15">
    <location>
        <begin position="192"/>
        <end position="391"/>
    </location>
</feature>
<sequence length="400" mass="43772">MITRTFHVSDLSQGLRTIKDQVGDDAIILSTQRQDDGSLEVKVGLDPSSQSREFEPEPQAKVPDELASLKALVRELKGQIQGLTHEVRQKPAAQFRSDAWAMDPMVGLRAAIARINDRGADDSFGRSVGILTQVLTVHGVHPSHVEQLLAYAFGSNVDWESDPSKLHGIVRNFMEQHLLTTTPLWATRSNHQEVAVVMGATGVGKTTTVAKIAAHASRVGSKKVGIICADTFRIGAAYQISTYAELLDLPIQMVSSPDELQRALRKFKDLDLILIDTMGRNPWGKPSPDQNRFTLRDIEEVLDSMDVLSTFHLCVAASTRVEDAMDIARSFDGITPDGLIVTKLDESRAPGVLYSAACAAQVPISHVCDGPLVPEHIQSPTPSEMVSWVFRGYACAREDK</sequence>
<gene>
    <name evidence="16" type="ORF">FRD01_15510</name>
</gene>
<keyword evidence="4" id="KW-0813">Transport</keyword>
<evidence type="ECO:0000256" key="12">
    <source>
        <dbReference type="ARBA" id="ARBA00025337"/>
    </source>
</evidence>
<organism evidence="16 17">
    <name type="scientific">Microvenator marinus</name>
    <dbReference type="NCBI Taxonomy" id="2600177"/>
    <lineage>
        <taxon>Bacteria</taxon>
        <taxon>Deltaproteobacteria</taxon>
        <taxon>Bradymonadales</taxon>
        <taxon>Microvenatoraceae</taxon>
        <taxon>Microvenator</taxon>
    </lineage>
</organism>
<keyword evidence="5" id="KW-1003">Cell membrane</keyword>
<dbReference type="OrthoDB" id="9778554at2"/>
<dbReference type="GO" id="GO:0005886">
    <property type="term" value="C:plasma membrane"/>
    <property type="evidence" value="ECO:0007669"/>
    <property type="project" value="UniProtKB-SubCell"/>
</dbReference>
<name>A0A5B8XSV0_9DELT</name>
<dbReference type="GO" id="GO:0005047">
    <property type="term" value="F:signal recognition particle binding"/>
    <property type="evidence" value="ECO:0007669"/>
    <property type="project" value="TreeGrafter"/>
</dbReference>
<dbReference type="Gene3D" id="3.40.50.300">
    <property type="entry name" value="P-loop containing nucleotide triphosphate hydrolases"/>
    <property type="match status" value="1"/>
</dbReference>
<accession>A0A5B8XSV0</accession>
<evidence type="ECO:0000256" key="11">
    <source>
        <dbReference type="ARBA" id="ARBA00023225"/>
    </source>
</evidence>
<dbReference type="Proteomes" id="UP000321595">
    <property type="component" value="Chromosome"/>
</dbReference>
<evidence type="ECO:0000313" key="16">
    <source>
        <dbReference type="EMBL" id="QED28615.1"/>
    </source>
</evidence>
<keyword evidence="10" id="KW-0472">Membrane</keyword>
<dbReference type="AlphaFoldDB" id="A0A5B8XSV0"/>
<evidence type="ECO:0000256" key="6">
    <source>
        <dbReference type="ARBA" id="ARBA00022741"/>
    </source>
</evidence>
<evidence type="ECO:0000256" key="7">
    <source>
        <dbReference type="ARBA" id="ARBA00022795"/>
    </source>
</evidence>
<dbReference type="CDD" id="cd17873">
    <property type="entry name" value="FlhF"/>
    <property type="match status" value="1"/>
</dbReference>
<dbReference type="GO" id="GO:0006614">
    <property type="term" value="P:SRP-dependent cotranslational protein targeting to membrane"/>
    <property type="evidence" value="ECO:0007669"/>
    <property type="project" value="InterPro"/>
</dbReference>
<evidence type="ECO:0000256" key="8">
    <source>
        <dbReference type="ARBA" id="ARBA00022927"/>
    </source>
</evidence>
<dbReference type="InterPro" id="IPR000897">
    <property type="entry name" value="SRP54_GTPase_dom"/>
</dbReference>
<dbReference type="InterPro" id="IPR003593">
    <property type="entry name" value="AAA+_ATPase"/>
</dbReference>
<dbReference type="InterPro" id="IPR027417">
    <property type="entry name" value="P-loop_NTPase"/>
</dbReference>
<reference evidence="16 17" key="1">
    <citation type="submission" date="2019-08" db="EMBL/GenBank/DDBJ databases">
        <authorList>
            <person name="Liang Q."/>
        </authorList>
    </citation>
    <scope>NUCLEOTIDE SEQUENCE [LARGE SCALE GENOMIC DNA]</scope>
    <source>
        <strain evidence="16 17">V1718</strain>
    </source>
</reference>
<evidence type="ECO:0000256" key="3">
    <source>
        <dbReference type="ARBA" id="ARBA00014919"/>
    </source>
</evidence>
<dbReference type="SUPFAM" id="SSF52540">
    <property type="entry name" value="P-loop containing nucleoside triphosphate hydrolases"/>
    <property type="match status" value="1"/>
</dbReference>
<protein>
    <recommendedName>
        <fullName evidence="3">Flagellar biosynthesis protein FlhF</fullName>
    </recommendedName>
    <alternativeName>
        <fullName evidence="13">Flagella-associated GTP-binding protein</fullName>
    </alternativeName>
</protein>
<evidence type="ECO:0000256" key="4">
    <source>
        <dbReference type="ARBA" id="ARBA00022448"/>
    </source>
</evidence>
<keyword evidence="8" id="KW-0653">Protein transport</keyword>
<keyword evidence="6" id="KW-0547">Nucleotide-binding</keyword>
<keyword evidence="7" id="KW-1005">Bacterial flagellum biogenesis</keyword>
<evidence type="ECO:0000313" key="17">
    <source>
        <dbReference type="Proteomes" id="UP000321595"/>
    </source>
</evidence>
<dbReference type="FunFam" id="3.40.50.300:FF:000695">
    <property type="entry name" value="Flagellar biosynthesis regulator FlhF"/>
    <property type="match status" value="1"/>
</dbReference>
<dbReference type="RefSeq" id="WP_146961202.1">
    <property type="nucleotide sequence ID" value="NZ_CP042467.1"/>
</dbReference>
<dbReference type="Gene3D" id="1.20.120.1380">
    <property type="entry name" value="Flagellar FlhF biosynthesis protein, N domain"/>
    <property type="match status" value="1"/>
</dbReference>
<dbReference type="GO" id="GO:0044781">
    <property type="term" value="P:bacterial-type flagellum organization"/>
    <property type="evidence" value="ECO:0007669"/>
    <property type="project" value="UniProtKB-KW"/>
</dbReference>
<feature type="domain" description="AAA+ ATPase" evidence="14">
    <location>
        <begin position="191"/>
        <end position="341"/>
    </location>
</feature>
<evidence type="ECO:0000256" key="1">
    <source>
        <dbReference type="ARBA" id="ARBA00004413"/>
    </source>
</evidence>
<keyword evidence="9" id="KW-0342">GTP-binding</keyword>
<dbReference type="EMBL" id="CP042467">
    <property type="protein sequence ID" value="QED28615.1"/>
    <property type="molecule type" value="Genomic_DNA"/>
</dbReference>
<dbReference type="InterPro" id="IPR047040">
    <property type="entry name" value="FlhF__GTPase_dom"/>
</dbReference>
<dbReference type="Pfam" id="PF00448">
    <property type="entry name" value="SRP54"/>
    <property type="match status" value="1"/>
</dbReference>
<dbReference type="GO" id="GO:0005525">
    <property type="term" value="F:GTP binding"/>
    <property type="evidence" value="ECO:0007669"/>
    <property type="project" value="UniProtKB-KW"/>
</dbReference>
<dbReference type="GO" id="GO:0015031">
    <property type="term" value="P:protein transport"/>
    <property type="evidence" value="ECO:0007669"/>
    <property type="project" value="UniProtKB-KW"/>
</dbReference>
<evidence type="ECO:0000256" key="10">
    <source>
        <dbReference type="ARBA" id="ARBA00023136"/>
    </source>
</evidence>
<dbReference type="PANTHER" id="PTHR43134">
    <property type="entry name" value="SIGNAL RECOGNITION PARTICLE RECEPTOR SUBUNIT ALPHA"/>
    <property type="match status" value="1"/>
</dbReference>
<comment type="function">
    <text evidence="12">Necessary for flagellar biosynthesis. May be involved in translocation of the flagellum.</text>
</comment>
<dbReference type="SMART" id="SM00382">
    <property type="entry name" value="AAA"/>
    <property type="match status" value="1"/>
</dbReference>
<comment type="similarity">
    <text evidence="2">Belongs to the GTP-binding SRP family.</text>
</comment>
<evidence type="ECO:0000256" key="9">
    <source>
        <dbReference type="ARBA" id="ARBA00023134"/>
    </source>
</evidence>
<evidence type="ECO:0000259" key="14">
    <source>
        <dbReference type="SMART" id="SM00382"/>
    </source>
</evidence>
<comment type="subcellular location">
    <subcellularLocation>
        <location evidence="1">Cell membrane</location>
        <topology evidence="1">Peripheral membrane protein</topology>
        <orientation evidence="1">Cytoplasmic side</orientation>
    </subcellularLocation>
</comment>
<dbReference type="PANTHER" id="PTHR43134:SF3">
    <property type="entry name" value="FLAGELLAR BIOSYNTHESIS PROTEIN FLHF"/>
    <property type="match status" value="1"/>
</dbReference>
<evidence type="ECO:0000256" key="2">
    <source>
        <dbReference type="ARBA" id="ARBA00008531"/>
    </source>
</evidence>
<keyword evidence="17" id="KW-1185">Reference proteome</keyword>
<evidence type="ECO:0000256" key="13">
    <source>
        <dbReference type="ARBA" id="ARBA00030866"/>
    </source>
</evidence>
<evidence type="ECO:0000259" key="15">
    <source>
        <dbReference type="SMART" id="SM00962"/>
    </source>
</evidence>
<keyword evidence="11" id="KW-1006">Bacterial flagellum protein export</keyword>
<dbReference type="SMART" id="SM00962">
    <property type="entry name" value="SRP54"/>
    <property type="match status" value="1"/>
</dbReference>
<dbReference type="KEGG" id="bbae:FRD01_15510"/>
<dbReference type="GO" id="GO:0003924">
    <property type="term" value="F:GTPase activity"/>
    <property type="evidence" value="ECO:0007669"/>
    <property type="project" value="InterPro"/>
</dbReference>
<proteinExistence type="inferred from homology"/>